<dbReference type="GO" id="GO:0005829">
    <property type="term" value="C:cytosol"/>
    <property type="evidence" value="ECO:0007669"/>
    <property type="project" value="TreeGrafter"/>
</dbReference>
<dbReference type="EMBL" id="CP036402">
    <property type="protein sequence ID" value="QBI18374.1"/>
    <property type="molecule type" value="Genomic_DNA"/>
</dbReference>
<accession>A0A411YAZ0</accession>
<dbReference type="PANTHER" id="PTHR43434:SF16">
    <property type="entry name" value="BLL8046 PROTEIN"/>
    <property type="match status" value="1"/>
</dbReference>
<dbReference type="RefSeq" id="WP_131153372.1">
    <property type="nucleotide sequence ID" value="NZ_CP036402.1"/>
</dbReference>
<dbReference type="SFLD" id="SFLDG01129">
    <property type="entry name" value="C1.5:_HAD__Beta-PGM__Phosphata"/>
    <property type="match status" value="1"/>
</dbReference>
<keyword evidence="2" id="KW-1185">Reference proteome</keyword>
<dbReference type="KEGG" id="erz:ER308_01490"/>
<gene>
    <name evidence="1" type="ORF">ER308_01490</name>
</gene>
<dbReference type="GO" id="GO:0008967">
    <property type="term" value="F:phosphoglycolate phosphatase activity"/>
    <property type="evidence" value="ECO:0007669"/>
    <property type="project" value="TreeGrafter"/>
</dbReference>
<reference evidence="1 2" key="1">
    <citation type="submission" date="2019-01" db="EMBL/GenBank/DDBJ databases">
        <title>Egibacter rhizosphaerae EGI 80759T.</title>
        <authorList>
            <person name="Chen D.-D."/>
            <person name="Tian Y."/>
            <person name="Jiao J.-Y."/>
            <person name="Zhang X.-T."/>
            <person name="Zhang Y.-G."/>
            <person name="Zhang Y."/>
            <person name="Xiao M."/>
            <person name="Shu W.-S."/>
            <person name="Li W.-J."/>
        </authorList>
    </citation>
    <scope>NUCLEOTIDE SEQUENCE [LARGE SCALE GENOMIC DNA]</scope>
    <source>
        <strain evidence="1 2">EGI 80759</strain>
    </source>
</reference>
<dbReference type="NCBIfam" id="TIGR01509">
    <property type="entry name" value="HAD-SF-IA-v3"/>
    <property type="match status" value="1"/>
</dbReference>
<dbReference type="Pfam" id="PF00702">
    <property type="entry name" value="Hydrolase"/>
    <property type="match status" value="1"/>
</dbReference>
<proteinExistence type="predicted"/>
<dbReference type="OrthoDB" id="9776368at2"/>
<dbReference type="InterPro" id="IPR006439">
    <property type="entry name" value="HAD-SF_hydro_IA"/>
</dbReference>
<keyword evidence="1" id="KW-0378">Hydrolase</keyword>
<organism evidence="1 2">
    <name type="scientific">Egibacter rhizosphaerae</name>
    <dbReference type="NCBI Taxonomy" id="1670831"/>
    <lineage>
        <taxon>Bacteria</taxon>
        <taxon>Bacillati</taxon>
        <taxon>Actinomycetota</taxon>
        <taxon>Nitriliruptoria</taxon>
        <taxon>Egibacterales</taxon>
        <taxon>Egibacteraceae</taxon>
        <taxon>Egibacter</taxon>
    </lineage>
</organism>
<dbReference type="Gene3D" id="1.10.150.240">
    <property type="entry name" value="Putative phosphatase, domain 2"/>
    <property type="match status" value="1"/>
</dbReference>
<dbReference type="SUPFAM" id="SSF56784">
    <property type="entry name" value="HAD-like"/>
    <property type="match status" value="1"/>
</dbReference>
<evidence type="ECO:0000313" key="1">
    <source>
        <dbReference type="EMBL" id="QBI18374.1"/>
    </source>
</evidence>
<dbReference type="NCBIfam" id="TIGR01549">
    <property type="entry name" value="HAD-SF-IA-v1"/>
    <property type="match status" value="1"/>
</dbReference>
<dbReference type="AlphaFoldDB" id="A0A411YAZ0"/>
<name>A0A411YAZ0_9ACTN</name>
<dbReference type="PANTHER" id="PTHR43434">
    <property type="entry name" value="PHOSPHOGLYCOLATE PHOSPHATASE"/>
    <property type="match status" value="1"/>
</dbReference>
<dbReference type="GO" id="GO:0006281">
    <property type="term" value="P:DNA repair"/>
    <property type="evidence" value="ECO:0007669"/>
    <property type="project" value="TreeGrafter"/>
</dbReference>
<dbReference type="Proteomes" id="UP000291469">
    <property type="component" value="Chromosome"/>
</dbReference>
<dbReference type="Gene3D" id="3.40.50.1000">
    <property type="entry name" value="HAD superfamily/HAD-like"/>
    <property type="match status" value="1"/>
</dbReference>
<protein>
    <submittedName>
        <fullName evidence="1">HAD family hydrolase</fullName>
    </submittedName>
</protein>
<dbReference type="InterPro" id="IPR050155">
    <property type="entry name" value="HAD-like_hydrolase_sf"/>
</dbReference>
<dbReference type="InterPro" id="IPR023214">
    <property type="entry name" value="HAD_sf"/>
</dbReference>
<dbReference type="InterPro" id="IPR023198">
    <property type="entry name" value="PGP-like_dom2"/>
</dbReference>
<dbReference type="SFLD" id="SFLDS00003">
    <property type="entry name" value="Haloacid_Dehalogenase"/>
    <property type="match status" value="1"/>
</dbReference>
<dbReference type="InterPro" id="IPR036412">
    <property type="entry name" value="HAD-like_sf"/>
</dbReference>
<sequence>MSQARSGVLIDLDGTLVDSVYLHVIAWQEALQRHGHTVPTADVHSAVGMGSDRLVPWLVGGTVPDAEAVSSEHTARFLELVDRARETRGATALLEDLRRRGVAHVVASSASGEESTALIEALGTEPPVIDSEAVSASKPAPDLLLAGCEQLEIAPERAVLVGDSPWDAEAAQRVGIGMIGVRTGGFSDELLFRHGARDVVPDPRALIGRL</sequence>
<evidence type="ECO:0000313" key="2">
    <source>
        <dbReference type="Proteomes" id="UP000291469"/>
    </source>
</evidence>